<dbReference type="SUPFAM" id="SSF49899">
    <property type="entry name" value="Concanavalin A-like lectins/glucanases"/>
    <property type="match status" value="1"/>
</dbReference>
<name>A0A4R5F8W1_9FLAO</name>
<dbReference type="Gene3D" id="3.30.379.10">
    <property type="entry name" value="Chitobiase/beta-hexosaminidase domain 2-like"/>
    <property type="match status" value="1"/>
</dbReference>
<dbReference type="PANTHER" id="PTHR43678:SF1">
    <property type="entry name" value="BETA-N-ACETYLHEXOSAMINIDASE"/>
    <property type="match status" value="1"/>
</dbReference>
<dbReference type="InterPro" id="IPR029018">
    <property type="entry name" value="Hex-like_dom2"/>
</dbReference>
<dbReference type="Pfam" id="PF00728">
    <property type="entry name" value="Glyco_hydro_20"/>
    <property type="match status" value="1"/>
</dbReference>
<dbReference type="InterPro" id="IPR015883">
    <property type="entry name" value="Glyco_hydro_20_cat"/>
</dbReference>
<evidence type="ECO:0000256" key="2">
    <source>
        <dbReference type="ARBA" id="ARBA00022801"/>
    </source>
</evidence>
<feature type="signal peptide" evidence="5">
    <location>
        <begin position="1"/>
        <end position="21"/>
    </location>
</feature>
<comment type="similarity">
    <text evidence="1">Belongs to the glycosyl hydrolase 20 family.</text>
</comment>
<dbReference type="PRINTS" id="PR00738">
    <property type="entry name" value="GLHYDRLASE20"/>
</dbReference>
<evidence type="ECO:0000313" key="8">
    <source>
        <dbReference type="EMBL" id="TDE44815.1"/>
    </source>
</evidence>
<dbReference type="SUPFAM" id="SSF55545">
    <property type="entry name" value="beta-N-acetylhexosaminidase-like domain"/>
    <property type="match status" value="1"/>
</dbReference>
<dbReference type="InterPro" id="IPR052764">
    <property type="entry name" value="GH20_Enzymes"/>
</dbReference>
<dbReference type="RefSeq" id="WP_131915712.1">
    <property type="nucleotide sequence ID" value="NZ_SMLG01000004.1"/>
</dbReference>
<accession>A0A4R5F8W1</accession>
<keyword evidence="3" id="KW-0326">Glycosidase</keyword>
<evidence type="ECO:0000313" key="9">
    <source>
        <dbReference type="Proteomes" id="UP000294814"/>
    </source>
</evidence>
<evidence type="ECO:0000259" key="6">
    <source>
        <dbReference type="Pfam" id="PF00728"/>
    </source>
</evidence>
<dbReference type="Pfam" id="PF13385">
    <property type="entry name" value="Laminin_G_3"/>
    <property type="match status" value="1"/>
</dbReference>
<evidence type="ECO:0000256" key="5">
    <source>
        <dbReference type="SAM" id="SignalP"/>
    </source>
</evidence>
<dbReference type="InterPro" id="IPR013320">
    <property type="entry name" value="ConA-like_dom_sf"/>
</dbReference>
<evidence type="ECO:0000256" key="1">
    <source>
        <dbReference type="ARBA" id="ARBA00006285"/>
    </source>
</evidence>
<proteinExistence type="inferred from homology"/>
<sequence>MNYKQHLVLMGFLLVSMQASAQSKMTKTDSIFLKEKVVMESFISKGTSTYKMQASPEGYSVQLIGSDNLSVISKSGTIFSPLNDMKVNLLFKAIKKTDGSSMEIPYSVKVEGTYKDKGKNAKPFVIPSLREWHGGEGNFVLTAKSRIVVDAKYASILMQAAKVFQNDLVEQCKIKPAVFVGTPKAGDIFISLNANKEELGTEGYSLSIKDYVSINAAEYKGAFWGTRTILQILDKDVQHRSLAKGISRDYPKYEVRGFLLDVGRKYFKIDFLRDYVKMMSYYKMGDFQIHLSDNAFVKHFNDDWDSTYSGFRLESETYPQLATKGEFYTKKEFIDLQLLAESYGINIIPEIDVPAHSLAISKAFPQIASKEFGKDHLDIKNPETYTIVENIFKEYLEGKNPVFRFKEVHIGTDEYAKKEAEPFRKFTDHFIKYVQSFGKDVRIWGALTHAEGITPVTSKGVTMNAWYNGYADPLKMKELGYPLISTPDGLLYIVPAAGYYYDYLNLKHLYEKWEPVTIGNVVFKMGDPFIRGGMFAVWNDVAKNGITAQDVTDRVFPAIQVLSEKMWTGTGTTVNFDEFSSKAKGTNEGPGLNLRGKITAKDSLVVDFAMKGDDEIKKLHHATYVADGNRKVLSLKNSDSYVKLPFNEIGYNYTVSFKINPSENNAANAVLFQSNHSIVKLKQGNTSNLGFSHEGKDYDFGVVIPENKWTTIAITGDNNSTTLYLNGELVKKLTREKIPTGYKNDSIWVMKTLFFPLNTIGDSSNSFIGKMKDLKVFNQILSETQIQAI</sequence>
<keyword evidence="2" id="KW-0378">Hydrolase</keyword>
<dbReference type="Pfam" id="PF02838">
    <property type="entry name" value="Glyco_hydro_20b"/>
    <property type="match status" value="1"/>
</dbReference>
<protein>
    <submittedName>
        <fullName evidence="8">Beta-N-acetylhexosaminidase</fullName>
    </submittedName>
</protein>
<keyword evidence="9" id="KW-1185">Reference proteome</keyword>
<dbReference type="GO" id="GO:0005975">
    <property type="term" value="P:carbohydrate metabolic process"/>
    <property type="evidence" value="ECO:0007669"/>
    <property type="project" value="InterPro"/>
</dbReference>
<dbReference type="EMBL" id="SMLG01000004">
    <property type="protein sequence ID" value="TDE44815.1"/>
    <property type="molecule type" value="Genomic_DNA"/>
</dbReference>
<dbReference type="AlphaFoldDB" id="A0A4R5F8W1"/>
<dbReference type="CDD" id="cd06564">
    <property type="entry name" value="GH20_DspB_LnbB-like"/>
    <property type="match status" value="1"/>
</dbReference>
<keyword evidence="5" id="KW-0732">Signal</keyword>
<dbReference type="SUPFAM" id="SSF51445">
    <property type="entry name" value="(Trans)glycosidases"/>
    <property type="match status" value="1"/>
</dbReference>
<gene>
    <name evidence="8" type="ORF">E0I26_06660</name>
</gene>
<feature type="chain" id="PRO_5020471168" evidence="5">
    <location>
        <begin position="22"/>
        <end position="789"/>
    </location>
</feature>
<dbReference type="Proteomes" id="UP000294814">
    <property type="component" value="Unassembled WGS sequence"/>
</dbReference>
<evidence type="ECO:0000256" key="3">
    <source>
        <dbReference type="ARBA" id="ARBA00023295"/>
    </source>
</evidence>
<evidence type="ECO:0000259" key="7">
    <source>
        <dbReference type="Pfam" id="PF02838"/>
    </source>
</evidence>
<dbReference type="InterPro" id="IPR025705">
    <property type="entry name" value="Beta_hexosaminidase_sua/sub"/>
</dbReference>
<dbReference type="Gene3D" id="3.20.20.80">
    <property type="entry name" value="Glycosidases"/>
    <property type="match status" value="1"/>
</dbReference>
<organism evidence="8 9">
    <name type="scientific">Flavobacterium rhamnosiphilum</name>
    <dbReference type="NCBI Taxonomy" id="2541724"/>
    <lineage>
        <taxon>Bacteria</taxon>
        <taxon>Pseudomonadati</taxon>
        <taxon>Bacteroidota</taxon>
        <taxon>Flavobacteriia</taxon>
        <taxon>Flavobacteriales</taxon>
        <taxon>Flavobacteriaceae</taxon>
        <taxon>Flavobacterium</taxon>
    </lineage>
</organism>
<dbReference type="GO" id="GO:0004563">
    <property type="term" value="F:beta-N-acetylhexosaminidase activity"/>
    <property type="evidence" value="ECO:0007669"/>
    <property type="project" value="InterPro"/>
</dbReference>
<dbReference type="PANTHER" id="PTHR43678">
    <property type="entry name" value="PUTATIVE (AFU_ORTHOLOGUE AFUA_2G00640)-RELATED"/>
    <property type="match status" value="1"/>
</dbReference>
<reference evidence="8 9" key="1">
    <citation type="submission" date="2019-03" db="EMBL/GenBank/DDBJ databases">
        <title>Novel species of Flavobacterium.</title>
        <authorList>
            <person name="Liu Q."/>
            <person name="Xin Y.-H."/>
        </authorList>
    </citation>
    <scope>NUCLEOTIDE SEQUENCE [LARGE SCALE GENOMIC DNA]</scope>
    <source>
        <strain evidence="8 9">LB3P52</strain>
    </source>
</reference>
<evidence type="ECO:0000256" key="4">
    <source>
        <dbReference type="PIRSR" id="PIRSR625705-1"/>
    </source>
</evidence>
<feature type="domain" description="Glycoside hydrolase family 20 catalytic" evidence="6">
    <location>
        <begin position="253"/>
        <end position="569"/>
    </location>
</feature>
<dbReference type="Gene3D" id="2.60.120.200">
    <property type="match status" value="1"/>
</dbReference>
<dbReference type="InterPro" id="IPR017853">
    <property type="entry name" value="GH"/>
</dbReference>
<dbReference type="OrthoDB" id="1006965at2"/>
<comment type="caution">
    <text evidence="8">The sequence shown here is derived from an EMBL/GenBank/DDBJ whole genome shotgun (WGS) entry which is preliminary data.</text>
</comment>
<dbReference type="InterPro" id="IPR015882">
    <property type="entry name" value="HEX_bac_N"/>
</dbReference>
<feature type="domain" description="Beta-hexosaminidase bacterial type N-terminal" evidence="7">
    <location>
        <begin position="123"/>
        <end position="249"/>
    </location>
</feature>
<feature type="active site" description="Proton donor" evidence="4">
    <location>
        <position position="414"/>
    </location>
</feature>